<feature type="region of interest" description="Disordered" evidence="1">
    <location>
        <begin position="14"/>
        <end position="33"/>
    </location>
</feature>
<evidence type="ECO:0000256" key="1">
    <source>
        <dbReference type="SAM" id="MobiDB-lite"/>
    </source>
</evidence>
<keyword evidence="3" id="KW-1185">Reference proteome</keyword>
<reference evidence="2" key="1">
    <citation type="submission" date="2021-06" db="EMBL/GenBank/DDBJ databases">
        <authorList>
            <person name="Kallberg Y."/>
            <person name="Tangrot J."/>
            <person name="Rosling A."/>
        </authorList>
    </citation>
    <scope>NUCLEOTIDE SEQUENCE</scope>
    <source>
        <strain evidence="2">MA453B</strain>
    </source>
</reference>
<organism evidence="2 3">
    <name type="scientific">Dentiscutata erythropus</name>
    <dbReference type="NCBI Taxonomy" id="1348616"/>
    <lineage>
        <taxon>Eukaryota</taxon>
        <taxon>Fungi</taxon>
        <taxon>Fungi incertae sedis</taxon>
        <taxon>Mucoromycota</taxon>
        <taxon>Glomeromycotina</taxon>
        <taxon>Glomeromycetes</taxon>
        <taxon>Diversisporales</taxon>
        <taxon>Gigasporaceae</taxon>
        <taxon>Dentiscutata</taxon>
    </lineage>
</organism>
<feature type="non-terminal residue" evidence="2">
    <location>
        <position position="60"/>
    </location>
</feature>
<protein>
    <submittedName>
        <fullName evidence="2">521_t:CDS:1</fullName>
    </submittedName>
</protein>
<comment type="caution">
    <text evidence="2">The sequence shown here is derived from an EMBL/GenBank/DDBJ whole genome shotgun (WGS) entry which is preliminary data.</text>
</comment>
<sequence length="60" mass="7153">IALANTPEKLTITYEARKREKGDTQSSRKKKHQLRWPLLHESRRCRTLSDIYRGGFILRE</sequence>
<accession>A0A9N9JB46</accession>
<gene>
    <name evidence="2" type="ORF">DERYTH_LOCUS18915</name>
</gene>
<evidence type="ECO:0000313" key="2">
    <source>
        <dbReference type="EMBL" id="CAG8773399.1"/>
    </source>
</evidence>
<dbReference type="AlphaFoldDB" id="A0A9N9JB46"/>
<name>A0A9N9JB46_9GLOM</name>
<dbReference type="EMBL" id="CAJVPY010019917">
    <property type="protein sequence ID" value="CAG8773399.1"/>
    <property type="molecule type" value="Genomic_DNA"/>
</dbReference>
<dbReference type="Proteomes" id="UP000789405">
    <property type="component" value="Unassembled WGS sequence"/>
</dbReference>
<evidence type="ECO:0000313" key="3">
    <source>
        <dbReference type="Proteomes" id="UP000789405"/>
    </source>
</evidence>
<proteinExistence type="predicted"/>